<dbReference type="Proteomes" id="UP000666915">
    <property type="component" value="Unassembled WGS sequence"/>
</dbReference>
<dbReference type="InterPro" id="IPR007037">
    <property type="entry name" value="SIP_rossman_dom"/>
</dbReference>
<dbReference type="PANTHER" id="PTHR30157:SF0">
    <property type="entry name" value="NADPH-DEPENDENT FERRIC-CHELATE REDUCTASE"/>
    <property type="match status" value="1"/>
</dbReference>
<evidence type="ECO:0000259" key="1">
    <source>
        <dbReference type="PROSITE" id="PS51384"/>
    </source>
</evidence>
<evidence type="ECO:0000313" key="2">
    <source>
        <dbReference type="EMBL" id="MBO2441957.1"/>
    </source>
</evidence>
<reference evidence="2 3" key="1">
    <citation type="submission" date="2021-03" db="EMBL/GenBank/DDBJ databases">
        <authorList>
            <person name="Kanchanasin P."/>
            <person name="Saeng-In P."/>
            <person name="Phongsopitanun W."/>
            <person name="Yuki M."/>
            <person name="Kudo T."/>
            <person name="Ohkuma M."/>
            <person name="Tanasupawat S."/>
        </authorList>
    </citation>
    <scope>NUCLEOTIDE SEQUENCE [LARGE SCALE GENOMIC DNA]</scope>
    <source>
        <strain evidence="2 3">L46</strain>
    </source>
</reference>
<sequence>MTRKVAMSVAQSPRGVRGRLLDRMFVRGRVEDVRPGPGRMRWIGIGGVPGLDWTPGQHVRVHMADVTSARTWVSGKVRDALRTYSVWDYDAASGVLELCVMDHDGAGPGARWARSVRPGEEVVFNKPEGSFVLRPAPYHLFAGEETASVTFGAMLRAAGPDEPVYGAVEVAEPEDRLPLPRGEELAWCRRGAASAASSEILVDAVRRLDLPGEPGFAYVAGEARTVQAMRAHLVGERGWPRRSVQVKPYWTPGRRGMD</sequence>
<protein>
    <submittedName>
        <fullName evidence="2">Siderophore-interacting protein</fullName>
    </submittedName>
</protein>
<evidence type="ECO:0000313" key="3">
    <source>
        <dbReference type="Proteomes" id="UP000666915"/>
    </source>
</evidence>
<feature type="domain" description="FAD-binding FR-type" evidence="1">
    <location>
        <begin position="23"/>
        <end position="134"/>
    </location>
</feature>
<dbReference type="InterPro" id="IPR039261">
    <property type="entry name" value="FNR_nucleotide-bd"/>
</dbReference>
<dbReference type="InterPro" id="IPR017927">
    <property type="entry name" value="FAD-bd_FR_type"/>
</dbReference>
<dbReference type="SUPFAM" id="SSF63380">
    <property type="entry name" value="Riboflavin synthase domain-like"/>
    <property type="match status" value="1"/>
</dbReference>
<dbReference type="PANTHER" id="PTHR30157">
    <property type="entry name" value="FERRIC REDUCTASE, NADPH-DEPENDENT"/>
    <property type="match status" value="1"/>
</dbReference>
<dbReference type="Gene3D" id="3.40.50.80">
    <property type="entry name" value="Nucleotide-binding domain of ferredoxin-NADP reductase (FNR) module"/>
    <property type="match status" value="1"/>
</dbReference>
<dbReference type="Gene3D" id="2.40.30.10">
    <property type="entry name" value="Translation factors"/>
    <property type="match status" value="1"/>
</dbReference>
<proteinExistence type="predicted"/>
<dbReference type="InterPro" id="IPR013113">
    <property type="entry name" value="SIP_FAD-bd"/>
</dbReference>
<dbReference type="RefSeq" id="WP_208270292.1">
    <property type="nucleotide sequence ID" value="NZ_BAAAGM010000098.1"/>
</dbReference>
<dbReference type="PROSITE" id="PS51384">
    <property type="entry name" value="FAD_FR"/>
    <property type="match status" value="1"/>
</dbReference>
<dbReference type="InterPro" id="IPR017938">
    <property type="entry name" value="Riboflavin_synthase-like_b-brl"/>
</dbReference>
<gene>
    <name evidence="2" type="ORF">J4557_30980</name>
</gene>
<name>A0ABS3R6T7_9ACTN</name>
<organism evidence="2 3">
    <name type="scientific">Actinomadura nitritigenes</name>
    <dbReference type="NCBI Taxonomy" id="134602"/>
    <lineage>
        <taxon>Bacteria</taxon>
        <taxon>Bacillati</taxon>
        <taxon>Actinomycetota</taxon>
        <taxon>Actinomycetes</taxon>
        <taxon>Streptosporangiales</taxon>
        <taxon>Thermomonosporaceae</taxon>
        <taxon>Actinomadura</taxon>
    </lineage>
</organism>
<dbReference type="EMBL" id="JAGEOK010000022">
    <property type="protein sequence ID" value="MBO2441957.1"/>
    <property type="molecule type" value="Genomic_DNA"/>
</dbReference>
<comment type="caution">
    <text evidence="2">The sequence shown here is derived from an EMBL/GenBank/DDBJ whole genome shotgun (WGS) entry which is preliminary data.</text>
</comment>
<dbReference type="CDD" id="cd06193">
    <property type="entry name" value="siderophore_interacting"/>
    <property type="match status" value="1"/>
</dbReference>
<dbReference type="InterPro" id="IPR039374">
    <property type="entry name" value="SIP_fam"/>
</dbReference>
<dbReference type="Pfam" id="PF08021">
    <property type="entry name" value="FAD_binding_9"/>
    <property type="match status" value="1"/>
</dbReference>
<accession>A0ABS3R6T7</accession>
<dbReference type="Pfam" id="PF04954">
    <property type="entry name" value="SIP"/>
    <property type="match status" value="1"/>
</dbReference>
<keyword evidence="3" id="KW-1185">Reference proteome</keyword>